<evidence type="ECO:0000313" key="3">
    <source>
        <dbReference type="Proteomes" id="UP001197114"/>
    </source>
</evidence>
<feature type="region of interest" description="Disordered" evidence="1">
    <location>
        <begin position="224"/>
        <end position="258"/>
    </location>
</feature>
<dbReference type="Proteomes" id="UP001197114">
    <property type="component" value="Unassembled WGS sequence"/>
</dbReference>
<reference evidence="2 3" key="1">
    <citation type="submission" date="2019-11" db="EMBL/GenBank/DDBJ databases">
        <authorList>
            <person name="Ay H."/>
        </authorList>
    </citation>
    <scope>NUCLEOTIDE SEQUENCE [LARGE SCALE GENOMIC DNA]</scope>
    <source>
        <strain evidence="2 3">BG9H</strain>
    </source>
</reference>
<sequence length="258" mass="25961">MRRKTLPRLAGSGWAHPYGTGPFSPFLYADGGDGDGSGSSNGDGDGSGGDGDSGDGDGGGSGDGSGKDTGQGKSGKGGDDLAATVKRLEKELAYARGEAGKARTAAKQQAADDAVKELTQQLGKALGFVKDDDTPPDPKALAEAIAQKDTTISEKESALRAKDVELAVWARADKLQARAGALLDSRSFVSTLAELDPSEKGFTTALDSAIKDAVKDNPAFAVQTAGKSGGDLSGATGEAGAKKRGGSLSGAIANHYQT</sequence>
<keyword evidence="3" id="KW-1185">Reference proteome</keyword>
<name>A0ABS6YFU8_9ACTN</name>
<gene>
    <name evidence="2" type="ORF">GKQ77_01660</name>
</gene>
<evidence type="ECO:0008006" key="4">
    <source>
        <dbReference type="Google" id="ProtNLM"/>
    </source>
</evidence>
<evidence type="ECO:0000313" key="2">
    <source>
        <dbReference type="EMBL" id="MBW5420277.1"/>
    </source>
</evidence>
<organism evidence="2 3">
    <name type="scientific">Streptomyces anatolicus</name>
    <dbReference type="NCBI Taxonomy" id="2675858"/>
    <lineage>
        <taxon>Bacteria</taxon>
        <taxon>Bacillati</taxon>
        <taxon>Actinomycetota</taxon>
        <taxon>Actinomycetes</taxon>
        <taxon>Kitasatosporales</taxon>
        <taxon>Streptomycetaceae</taxon>
        <taxon>Streptomyces</taxon>
    </lineage>
</organism>
<feature type="compositionally biased region" description="Gly residues" evidence="1">
    <location>
        <begin position="34"/>
        <end position="75"/>
    </location>
</feature>
<comment type="caution">
    <text evidence="2">The sequence shown here is derived from an EMBL/GenBank/DDBJ whole genome shotgun (WGS) entry which is preliminary data.</text>
</comment>
<feature type="region of interest" description="Disordered" evidence="1">
    <location>
        <begin position="1"/>
        <end position="82"/>
    </location>
</feature>
<protein>
    <recommendedName>
        <fullName evidence="4">Scaffolding protein</fullName>
    </recommendedName>
</protein>
<dbReference type="RefSeq" id="WP_219686779.1">
    <property type="nucleotide sequence ID" value="NZ_WMBF01000006.1"/>
</dbReference>
<accession>A0ABS6YFU8</accession>
<dbReference type="EMBL" id="WMBF01000006">
    <property type="protein sequence ID" value="MBW5420277.1"/>
    <property type="molecule type" value="Genomic_DNA"/>
</dbReference>
<evidence type="ECO:0000256" key="1">
    <source>
        <dbReference type="SAM" id="MobiDB-lite"/>
    </source>
</evidence>
<proteinExistence type="predicted"/>